<proteinExistence type="predicted"/>
<feature type="domain" description="AsmA" evidence="1">
    <location>
        <begin position="393"/>
        <end position="642"/>
    </location>
</feature>
<dbReference type="EMBL" id="JAAWWK010000006">
    <property type="protein sequence ID" value="NKI19017.1"/>
    <property type="molecule type" value="Genomic_DNA"/>
</dbReference>
<evidence type="ECO:0000313" key="3">
    <source>
        <dbReference type="Proteomes" id="UP000765845"/>
    </source>
</evidence>
<organism evidence="2 3">
    <name type="scientific">Spongiibacter thalassae</name>
    <dbReference type="NCBI Taxonomy" id="2721624"/>
    <lineage>
        <taxon>Bacteria</taxon>
        <taxon>Pseudomonadati</taxon>
        <taxon>Pseudomonadota</taxon>
        <taxon>Gammaproteobacteria</taxon>
        <taxon>Cellvibrionales</taxon>
        <taxon>Spongiibacteraceae</taxon>
        <taxon>Spongiibacter</taxon>
    </lineage>
</organism>
<reference evidence="2 3" key="1">
    <citation type="submission" date="2020-04" db="EMBL/GenBank/DDBJ databases">
        <authorList>
            <person name="Yoon J."/>
        </authorList>
    </citation>
    <scope>NUCLEOTIDE SEQUENCE [LARGE SCALE GENOMIC DNA]</scope>
    <source>
        <strain evidence="2 3">KMU-166</strain>
    </source>
</reference>
<feature type="domain" description="AsmA" evidence="1">
    <location>
        <begin position="1"/>
        <end position="264"/>
    </location>
</feature>
<dbReference type="PANTHER" id="PTHR30441">
    <property type="entry name" value="DUF748 DOMAIN-CONTAINING PROTEIN"/>
    <property type="match status" value="1"/>
</dbReference>
<dbReference type="PANTHER" id="PTHR30441:SF4">
    <property type="entry name" value="PROTEIN ASMA"/>
    <property type="match status" value="1"/>
</dbReference>
<gene>
    <name evidence="2" type="ORF">HCU74_16535</name>
</gene>
<evidence type="ECO:0000259" key="1">
    <source>
        <dbReference type="Pfam" id="PF05170"/>
    </source>
</evidence>
<name>A0ABX1GKY6_9GAMM</name>
<keyword evidence="3" id="KW-1185">Reference proteome</keyword>
<dbReference type="RefSeq" id="WP_168451521.1">
    <property type="nucleotide sequence ID" value="NZ_JAAWWK010000006.1"/>
</dbReference>
<dbReference type="Proteomes" id="UP000765845">
    <property type="component" value="Unassembled WGS sequence"/>
</dbReference>
<protein>
    <submittedName>
        <fullName evidence="2">AsmA family protein</fullName>
    </submittedName>
</protein>
<sequence>MPRFIKILTLSLAGVVGVVALAFAALVFIIDPNIFRDDIERLAEAQGVNLALEGDLSWQLFPDIQLVTGAASLNLHDSEQSTFMHLDAARLSVALMPLLRKEVIVQGIGLDGVVLNLSVDQEGVGNWTKIVDAEKNAAPKDAPAEPEQGGEDVKPLQLAIASLRLNGAEIHYRDAATGQDVVLRNVNLRGDNVQLSGQPIPVALDAGFAMEGNGQQLSGELGLAAQIGLNEALNHFSFNDVKLDVAVKQRSEQASLDATIAVIAAAEVDTAETLQWSLGKLELKDGQLSYADKAGMRAEVSSLTLSGGVSPGGEAAPISLRGDLLYKAPDQQELKGRMALDTTLQLGASFDTVAAKGTRLVASLNGQDVTLSGDVAAQLAPLAYEGAVAVTPFDLRKMAQALSLTLPEMAGPGTLSIVGLEATIKGNDQKLSVPSLRGKLDNSTFTGKAELDFSGKTAHTLELAIDRLNADHYLPPVEQTSAQSTAPAAPVEPAADELPIPRELLNTLNADAKLTIGELVIKKMPMKNLLLQASAKQGLTSIAPLKAQLYDGNFVLDAQLDSRGEAAKMSAKALAKQIPIGRILEDVADNRQLAGLSDVDLQLKTSGATVSAVKKNLNGLIELNAQQLRLNNMNIERAFCQLVMRLQQETFNPADWPAFSELRDTKTRITITDGLARIQQLNSGVSKLALTGEGKVDLTQESFDVVLGATLKQADQQGVGCAIRNEKLLDREIPIRCKADFNGVSATSCLPDFRVIEDIAKDKAKAKVQEKAREAIDKKIGGENSEAAKELFNKFFKK</sequence>
<evidence type="ECO:0000313" key="2">
    <source>
        <dbReference type="EMBL" id="NKI19017.1"/>
    </source>
</evidence>
<dbReference type="Pfam" id="PF05170">
    <property type="entry name" value="AsmA"/>
    <property type="match status" value="2"/>
</dbReference>
<dbReference type="InterPro" id="IPR007844">
    <property type="entry name" value="AsmA"/>
</dbReference>
<accession>A0ABX1GKY6</accession>
<comment type="caution">
    <text evidence="2">The sequence shown here is derived from an EMBL/GenBank/DDBJ whole genome shotgun (WGS) entry which is preliminary data.</text>
</comment>
<dbReference type="InterPro" id="IPR052894">
    <property type="entry name" value="AsmA-related"/>
</dbReference>